<organism evidence="1 2">
    <name type="scientific">Thiosulfatimonas sediminis</name>
    <dbReference type="NCBI Taxonomy" id="2675054"/>
    <lineage>
        <taxon>Bacteria</taxon>
        <taxon>Pseudomonadati</taxon>
        <taxon>Pseudomonadota</taxon>
        <taxon>Gammaproteobacteria</taxon>
        <taxon>Thiotrichales</taxon>
        <taxon>Piscirickettsiaceae</taxon>
        <taxon>Thiosulfatimonas</taxon>
    </lineage>
</organism>
<sequence>MQFDSLADFRFKVREALSVEKDLYRDDGFYFNRSLHGIRGLITNDALSKYAFPEFNQLVALPFRSVSEGNASFSYQFIKVYDLDSEGSLKEIAEIRYVGHESITRFLIRCIQALNRYFGVTFEGVFKDSGLYSFRACADEDGYIYEVPTENAQFWGLYAKDDRNLTMWIQDFETQREVLNTWAKLTMLKSWDQDL</sequence>
<dbReference type="KEGG" id="tse:THMIRHAS_16970"/>
<evidence type="ECO:0000313" key="1">
    <source>
        <dbReference type="EMBL" id="BBP46324.1"/>
    </source>
</evidence>
<dbReference type="AlphaFoldDB" id="A0A6F8PWE3"/>
<protein>
    <submittedName>
        <fullName evidence="1">Uncharacterized protein</fullName>
    </submittedName>
</protein>
<proteinExistence type="predicted"/>
<evidence type="ECO:0000313" key="2">
    <source>
        <dbReference type="Proteomes" id="UP000501726"/>
    </source>
</evidence>
<dbReference type="RefSeq" id="WP_173272827.1">
    <property type="nucleotide sequence ID" value="NZ_AP021889.1"/>
</dbReference>
<keyword evidence="2" id="KW-1185">Reference proteome</keyword>
<reference evidence="2" key="1">
    <citation type="submission" date="2019-11" db="EMBL/GenBank/DDBJ databases">
        <title>Isolation and characterization of two novel species in the genus Thiomicrorhabdus.</title>
        <authorList>
            <person name="Mochizuki J."/>
            <person name="Kojima H."/>
            <person name="Fukui M."/>
        </authorList>
    </citation>
    <scope>NUCLEOTIDE SEQUENCE [LARGE SCALE GENOMIC DNA]</scope>
    <source>
        <strain evidence="2">aks77</strain>
    </source>
</reference>
<gene>
    <name evidence="1" type="ORF">THMIRHAS_16970</name>
</gene>
<dbReference type="Proteomes" id="UP000501726">
    <property type="component" value="Chromosome"/>
</dbReference>
<accession>A0A6F8PWE3</accession>
<name>A0A6F8PWE3_9GAMM</name>
<dbReference type="EMBL" id="AP021889">
    <property type="protein sequence ID" value="BBP46324.1"/>
    <property type="molecule type" value="Genomic_DNA"/>
</dbReference>